<feature type="domain" description="DUF6973" evidence="1">
    <location>
        <begin position="3"/>
        <end position="68"/>
    </location>
</feature>
<evidence type="ECO:0000313" key="2">
    <source>
        <dbReference type="EMBL" id="TPV35017.1"/>
    </source>
</evidence>
<name>A0A506PP79_9FLAO</name>
<dbReference type="OrthoDB" id="1496068at2"/>
<organism evidence="2 3">
    <name type="scientific">Paucihalobacter ruber</name>
    <dbReference type="NCBI Taxonomy" id="2567861"/>
    <lineage>
        <taxon>Bacteria</taxon>
        <taxon>Pseudomonadati</taxon>
        <taxon>Bacteroidota</taxon>
        <taxon>Flavobacteriia</taxon>
        <taxon>Flavobacteriales</taxon>
        <taxon>Flavobacteriaceae</taxon>
        <taxon>Paucihalobacter</taxon>
    </lineage>
</organism>
<evidence type="ECO:0000259" key="1">
    <source>
        <dbReference type="Pfam" id="PF22322"/>
    </source>
</evidence>
<evidence type="ECO:0000313" key="3">
    <source>
        <dbReference type="Proteomes" id="UP000317332"/>
    </source>
</evidence>
<comment type="caution">
    <text evidence="2">The sequence shown here is derived from an EMBL/GenBank/DDBJ whole genome shotgun (WGS) entry which is preliminary data.</text>
</comment>
<keyword evidence="3" id="KW-1185">Reference proteome</keyword>
<dbReference type="AlphaFoldDB" id="A0A506PP79"/>
<reference evidence="2 3" key="1">
    <citation type="submission" date="2019-06" db="EMBL/GenBank/DDBJ databases">
        <title>Flavobacteriaceae Paucihalobacterium erythroidium CWB-1, complete genome.</title>
        <authorList>
            <person name="Wu S."/>
        </authorList>
    </citation>
    <scope>NUCLEOTIDE SEQUENCE [LARGE SCALE GENOMIC DNA]</scope>
    <source>
        <strain evidence="2 3">CWB-1</strain>
    </source>
</reference>
<dbReference type="Proteomes" id="UP000317332">
    <property type="component" value="Unassembled WGS sequence"/>
</dbReference>
<protein>
    <recommendedName>
        <fullName evidence="1">DUF6973 domain-containing protein</fullName>
    </recommendedName>
</protein>
<dbReference type="Pfam" id="PF22322">
    <property type="entry name" value="DUF6973"/>
    <property type="match status" value="1"/>
</dbReference>
<accession>A0A506PP79</accession>
<sequence>MNQSVEKSVLWAKKITDLHEQLAPNSCLEMQMDLHNNKIGRVIFVEHKLYQENQEIIISVLKEKIKTAGLISKPSEIENFNNEFVYLEEL</sequence>
<dbReference type="InterPro" id="IPR054246">
    <property type="entry name" value="DUF6973"/>
</dbReference>
<dbReference type="EMBL" id="VHIQ01000002">
    <property type="protein sequence ID" value="TPV35017.1"/>
    <property type="molecule type" value="Genomic_DNA"/>
</dbReference>
<gene>
    <name evidence="2" type="ORF">FJ651_05675</name>
</gene>
<proteinExistence type="predicted"/>